<accession>A0A5H2Q060</accession>
<proteinExistence type="predicted"/>
<sequence length="179" mass="19245">MALIKCRECGKDVSTEAAACPNCGAPPLRSTATVAAGKPKKKQSILGVLFLAIVGAVAIAQCSSNDEKKGETKPVAQECAKDDLQCRGDKAVVAAGVYCKDPIERLARHSVRWTDGTFEMKFSRFRWADRAAGTLTMIGDKAEFQNGFGAFTPVTYECDLAADDKTVLDVRAREGRLPN</sequence>
<name>A0A5H2Q060_RALSL</name>
<gene>
    <name evidence="2" type="ORF">C2L97_04750</name>
</gene>
<dbReference type="AlphaFoldDB" id="A0A5H2Q060"/>
<dbReference type="RefSeq" id="WP_014616311.1">
    <property type="nucleotide sequence ID" value="NZ_CDLZ01000001.1"/>
</dbReference>
<reference evidence="2" key="1">
    <citation type="submission" date="2018-01" db="EMBL/GenBank/DDBJ databases">
        <title>Complete Genome Sequence of three strains from Ralstonia solanacearum ecotype Moko sequevar IIA-53 from Brazil.</title>
        <authorList>
            <person name="Silva J.R."/>
            <person name="Albuquerque G.M.R."/>
            <person name="Pais A.K.L."/>
            <person name="Silva A.M.F."/>
            <person name="Boiteux M.E.N.F."/>
            <person name="Souza E.B."/>
            <person name="Mariano R.L.R."/>
        </authorList>
    </citation>
    <scope>NUCLEOTIDE SEQUENCE [LARGE SCALE GENOMIC DNA]</scope>
    <source>
        <strain evidence="2">SFC</strain>
    </source>
</reference>
<organism evidence="2">
    <name type="scientific">Ralstonia solanacearum</name>
    <name type="common">Pseudomonas solanacearum</name>
    <dbReference type="NCBI Taxonomy" id="305"/>
    <lineage>
        <taxon>Bacteria</taxon>
        <taxon>Pseudomonadati</taxon>
        <taxon>Pseudomonadota</taxon>
        <taxon>Betaproteobacteria</taxon>
        <taxon>Burkholderiales</taxon>
        <taxon>Burkholderiaceae</taxon>
        <taxon>Ralstonia</taxon>
        <taxon>Ralstonia solanacearum species complex</taxon>
    </lineage>
</organism>
<feature type="domain" description="Zinc-ribbon" evidence="1">
    <location>
        <begin position="5"/>
        <end position="26"/>
    </location>
</feature>
<dbReference type="InterPro" id="IPR026870">
    <property type="entry name" value="Zinc_ribbon_dom"/>
</dbReference>
<evidence type="ECO:0000313" key="2">
    <source>
        <dbReference type="EMBL" id="AYB55405.1"/>
    </source>
</evidence>
<dbReference type="EMBL" id="CP026092">
    <property type="protein sequence ID" value="AYB55405.1"/>
    <property type="molecule type" value="Genomic_DNA"/>
</dbReference>
<evidence type="ECO:0000259" key="1">
    <source>
        <dbReference type="Pfam" id="PF13240"/>
    </source>
</evidence>
<dbReference type="Pfam" id="PF13240">
    <property type="entry name" value="Zn_Ribbon_1"/>
    <property type="match status" value="1"/>
</dbReference>
<protein>
    <submittedName>
        <fullName evidence="2">Zinc ribbon domain-containing protein</fullName>
    </submittedName>
</protein>